<keyword evidence="2" id="KW-1185">Reference proteome</keyword>
<accession>J3L765</accession>
<dbReference type="EnsemblPlants" id="OB01G50710.1">
    <property type="protein sequence ID" value="OB01G50710.1"/>
    <property type="gene ID" value="OB01G50710"/>
</dbReference>
<dbReference type="Gramene" id="OB01G50710.1">
    <property type="protein sequence ID" value="OB01G50710.1"/>
    <property type="gene ID" value="OB01G50710"/>
</dbReference>
<evidence type="ECO:0000313" key="2">
    <source>
        <dbReference type="Proteomes" id="UP000006038"/>
    </source>
</evidence>
<sequence length="54" mass="6148">MDNKGMNPLDVGIATPDFVTSAEDTIHLNANENNEDSWRSLVLVMEYRYPDHPN</sequence>
<protein>
    <submittedName>
        <fullName evidence="1">Uncharacterized protein</fullName>
    </submittedName>
</protein>
<reference evidence="1" key="1">
    <citation type="journal article" date="2013" name="Nat. Commun.">
        <title>Whole-genome sequencing of Oryza brachyantha reveals mechanisms underlying Oryza genome evolution.</title>
        <authorList>
            <person name="Chen J."/>
            <person name="Huang Q."/>
            <person name="Gao D."/>
            <person name="Wang J."/>
            <person name="Lang Y."/>
            <person name="Liu T."/>
            <person name="Li B."/>
            <person name="Bai Z."/>
            <person name="Luis Goicoechea J."/>
            <person name="Liang C."/>
            <person name="Chen C."/>
            <person name="Zhang W."/>
            <person name="Sun S."/>
            <person name="Liao Y."/>
            <person name="Zhang X."/>
            <person name="Yang L."/>
            <person name="Song C."/>
            <person name="Wang M."/>
            <person name="Shi J."/>
            <person name="Liu G."/>
            <person name="Liu J."/>
            <person name="Zhou H."/>
            <person name="Zhou W."/>
            <person name="Yu Q."/>
            <person name="An N."/>
            <person name="Chen Y."/>
            <person name="Cai Q."/>
            <person name="Wang B."/>
            <person name="Liu B."/>
            <person name="Min J."/>
            <person name="Huang Y."/>
            <person name="Wu H."/>
            <person name="Li Z."/>
            <person name="Zhang Y."/>
            <person name="Yin Y."/>
            <person name="Song W."/>
            <person name="Jiang J."/>
            <person name="Jackson S.A."/>
            <person name="Wing R.A."/>
            <person name="Wang J."/>
            <person name="Chen M."/>
        </authorList>
    </citation>
    <scope>NUCLEOTIDE SEQUENCE [LARGE SCALE GENOMIC DNA]</scope>
    <source>
        <strain evidence="1">cv. IRGC 101232</strain>
    </source>
</reference>
<dbReference type="AlphaFoldDB" id="J3L765"/>
<reference evidence="1" key="2">
    <citation type="submission" date="2013-04" db="UniProtKB">
        <authorList>
            <consortium name="EnsemblPlants"/>
        </authorList>
    </citation>
    <scope>IDENTIFICATION</scope>
</reference>
<proteinExistence type="predicted"/>
<name>J3L765_ORYBR</name>
<evidence type="ECO:0000313" key="1">
    <source>
        <dbReference type="EnsemblPlants" id="OB01G50710.1"/>
    </source>
</evidence>
<organism evidence="1">
    <name type="scientific">Oryza brachyantha</name>
    <name type="common">malo sina</name>
    <dbReference type="NCBI Taxonomy" id="4533"/>
    <lineage>
        <taxon>Eukaryota</taxon>
        <taxon>Viridiplantae</taxon>
        <taxon>Streptophyta</taxon>
        <taxon>Embryophyta</taxon>
        <taxon>Tracheophyta</taxon>
        <taxon>Spermatophyta</taxon>
        <taxon>Magnoliopsida</taxon>
        <taxon>Liliopsida</taxon>
        <taxon>Poales</taxon>
        <taxon>Poaceae</taxon>
        <taxon>BOP clade</taxon>
        <taxon>Oryzoideae</taxon>
        <taxon>Oryzeae</taxon>
        <taxon>Oryzinae</taxon>
        <taxon>Oryza</taxon>
    </lineage>
</organism>
<dbReference type="Proteomes" id="UP000006038">
    <property type="component" value="Chromosome 1"/>
</dbReference>
<dbReference type="HOGENOM" id="CLU_3053556_0_0_1"/>